<name>A0ABT2GPF8_9MICO</name>
<feature type="transmembrane region" description="Helical" evidence="7">
    <location>
        <begin position="303"/>
        <end position="323"/>
    </location>
</feature>
<evidence type="ECO:0000256" key="1">
    <source>
        <dbReference type="ARBA" id="ARBA00004651"/>
    </source>
</evidence>
<evidence type="ECO:0000313" key="10">
    <source>
        <dbReference type="Proteomes" id="UP001165584"/>
    </source>
</evidence>
<proteinExistence type="predicted"/>
<evidence type="ECO:0000256" key="3">
    <source>
        <dbReference type="ARBA" id="ARBA00022692"/>
    </source>
</evidence>
<dbReference type="PANTHER" id="PTHR43124">
    <property type="entry name" value="PURINE EFFLUX PUMP PBUE"/>
    <property type="match status" value="1"/>
</dbReference>
<feature type="transmembrane region" description="Helical" evidence="7">
    <location>
        <begin position="389"/>
        <end position="410"/>
    </location>
</feature>
<dbReference type="SUPFAM" id="SSF103473">
    <property type="entry name" value="MFS general substrate transporter"/>
    <property type="match status" value="1"/>
</dbReference>
<feature type="transmembrane region" description="Helical" evidence="7">
    <location>
        <begin position="271"/>
        <end position="291"/>
    </location>
</feature>
<evidence type="ECO:0000256" key="4">
    <source>
        <dbReference type="ARBA" id="ARBA00022989"/>
    </source>
</evidence>
<keyword evidence="4 7" id="KW-1133">Transmembrane helix</keyword>
<feature type="transmembrane region" description="Helical" evidence="7">
    <location>
        <begin position="237"/>
        <end position="259"/>
    </location>
</feature>
<protein>
    <submittedName>
        <fullName evidence="9">MFS transporter</fullName>
    </submittedName>
</protein>
<dbReference type="EMBL" id="JANLCM010000001">
    <property type="protein sequence ID" value="MCS5718104.1"/>
    <property type="molecule type" value="Genomic_DNA"/>
</dbReference>
<dbReference type="PROSITE" id="PS50850">
    <property type="entry name" value="MFS"/>
    <property type="match status" value="1"/>
</dbReference>
<dbReference type="InterPro" id="IPR036259">
    <property type="entry name" value="MFS_trans_sf"/>
</dbReference>
<gene>
    <name evidence="9" type="ORF">N1027_08135</name>
</gene>
<evidence type="ECO:0000256" key="2">
    <source>
        <dbReference type="ARBA" id="ARBA00022475"/>
    </source>
</evidence>
<feature type="transmembrane region" description="Helical" evidence="7">
    <location>
        <begin position="361"/>
        <end position="383"/>
    </location>
</feature>
<dbReference type="InterPro" id="IPR050189">
    <property type="entry name" value="MFS_Efflux_Transporters"/>
</dbReference>
<feature type="transmembrane region" description="Helical" evidence="7">
    <location>
        <begin position="106"/>
        <end position="126"/>
    </location>
</feature>
<keyword evidence="3 7" id="KW-0812">Transmembrane</keyword>
<dbReference type="Proteomes" id="UP001165584">
    <property type="component" value="Unassembled WGS sequence"/>
</dbReference>
<feature type="transmembrane region" description="Helical" evidence="7">
    <location>
        <begin position="132"/>
        <end position="153"/>
    </location>
</feature>
<keyword evidence="10" id="KW-1185">Reference proteome</keyword>
<dbReference type="PANTHER" id="PTHR43124:SF5">
    <property type="entry name" value="PURINE RIBONUCLEOSIDE EFFLUX PUMP NEPI"/>
    <property type="match status" value="1"/>
</dbReference>
<comment type="caution">
    <text evidence="9">The sequence shown here is derived from an EMBL/GenBank/DDBJ whole genome shotgun (WGS) entry which is preliminary data.</text>
</comment>
<feature type="region of interest" description="Disordered" evidence="6">
    <location>
        <begin position="1"/>
        <end position="32"/>
    </location>
</feature>
<feature type="transmembrane region" description="Helical" evidence="7">
    <location>
        <begin position="39"/>
        <end position="60"/>
    </location>
</feature>
<dbReference type="Gene3D" id="1.20.1250.20">
    <property type="entry name" value="MFS general substrate transporter like domains"/>
    <property type="match status" value="1"/>
</dbReference>
<accession>A0ABT2GPF8</accession>
<dbReference type="CDD" id="cd17324">
    <property type="entry name" value="MFS_NepI_like"/>
    <property type="match status" value="1"/>
</dbReference>
<dbReference type="RefSeq" id="WP_259506829.1">
    <property type="nucleotide sequence ID" value="NZ_JANLCM010000001.1"/>
</dbReference>
<feature type="transmembrane region" description="Helical" evidence="7">
    <location>
        <begin position="193"/>
        <end position="216"/>
    </location>
</feature>
<reference evidence="9" key="1">
    <citation type="submission" date="2022-08" db="EMBL/GenBank/DDBJ databases">
        <authorList>
            <person name="Deng Y."/>
            <person name="Han X.-F."/>
            <person name="Zhang Y.-Q."/>
        </authorList>
    </citation>
    <scope>NUCLEOTIDE SEQUENCE</scope>
    <source>
        <strain evidence="9">CPCC 205763</strain>
    </source>
</reference>
<evidence type="ECO:0000256" key="5">
    <source>
        <dbReference type="ARBA" id="ARBA00023136"/>
    </source>
</evidence>
<feature type="domain" description="Major facilitator superfamily (MFS) profile" evidence="8">
    <location>
        <begin position="41"/>
        <end position="414"/>
    </location>
</feature>
<feature type="transmembrane region" description="Helical" evidence="7">
    <location>
        <begin position="165"/>
        <end position="187"/>
    </location>
</feature>
<dbReference type="Pfam" id="PF07690">
    <property type="entry name" value="MFS_1"/>
    <property type="match status" value="1"/>
</dbReference>
<organism evidence="9 10">
    <name type="scientific">Herbiconiux aconitum</name>
    <dbReference type="NCBI Taxonomy" id="2970913"/>
    <lineage>
        <taxon>Bacteria</taxon>
        <taxon>Bacillati</taxon>
        <taxon>Actinomycetota</taxon>
        <taxon>Actinomycetes</taxon>
        <taxon>Micrococcales</taxon>
        <taxon>Microbacteriaceae</taxon>
        <taxon>Herbiconiux</taxon>
    </lineage>
</organism>
<comment type="subcellular location">
    <subcellularLocation>
        <location evidence="1">Cell membrane</location>
        <topology evidence="1">Multi-pass membrane protein</topology>
    </subcellularLocation>
</comment>
<feature type="transmembrane region" description="Helical" evidence="7">
    <location>
        <begin position="329"/>
        <end position="349"/>
    </location>
</feature>
<evidence type="ECO:0000256" key="7">
    <source>
        <dbReference type="SAM" id="Phobius"/>
    </source>
</evidence>
<feature type="transmembrane region" description="Helical" evidence="7">
    <location>
        <begin position="80"/>
        <end position="99"/>
    </location>
</feature>
<evidence type="ECO:0000256" key="6">
    <source>
        <dbReference type="SAM" id="MobiDB-lite"/>
    </source>
</evidence>
<evidence type="ECO:0000313" key="9">
    <source>
        <dbReference type="EMBL" id="MCS5718104.1"/>
    </source>
</evidence>
<keyword evidence="5 7" id="KW-0472">Membrane</keyword>
<sequence length="414" mass="41333">MTTSDTRSIPVPPASHPDTTSISLAGTAGTTPTPTRGSWLGVASLGLGVFALVMGEFLPASLLSRIAGDLGVSEGLAGQSVTVTAIVAAIAGIGLPVLLPRLDRRIVMLGLTALAIASDLLVALAPNYPVLLAARILLGIAIGGFWALSLAMTAQLVPSHHLGRAMTVVNTGVSLATVAAIPLGTFLGEIWGWRWVFVLAAGIGAVALLVQIVVLPSVAPSGAPGFRALGSTLQSRLVLLGLVAVALIAGGHFTGFTYIRPAAESIGGLDATGLAMLLLVYGVAAFAGNLISGPLADRWLRGAVLVFPVAMGAGMAVFALGGGSAGSTIASVALWGLAFGGIPTLLQTWMARAEPERLESVGGLVVATFQVAIAVGAVVGGVLVDAVGVHTALVVGGIAGIAGGVLLSSLRRRA</sequence>
<dbReference type="InterPro" id="IPR020846">
    <property type="entry name" value="MFS_dom"/>
</dbReference>
<dbReference type="InterPro" id="IPR011701">
    <property type="entry name" value="MFS"/>
</dbReference>
<keyword evidence="2" id="KW-1003">Cell membrane</keyword>
<evidence type="ECO:0000259" key="8">
    <source>
        <dbReference type="PROSITE" id="PS50850"/>
    </source>
</evidence>